<organism evidence="1 2">
    <name type="scientific">Kutzneria viridogrisea</name>
    <dbReference type="NCBI Taxonomy" id="47990"/>
    <lineage>
        <taxon>Bacteria</taxon>
        <taxon>Bacillati</taxon>
        <taxon>Actinomycetota</taxon>
        <taxon>Actinomycetes</taxon>
        <taxon>Pseudonocardiales</taxon>
        <taxon>Pseudonocardiaceae</taxon>
        <taxon>Kutzneria</taxon>
    </lineage>
</organism>
<sequence length="140" mass="15118">MSLNESTVDSSGMEVLDRAECLRLLGGALLGRIVFTDRALPAVLPVTFVLSGGIILVRVVEGGVLAEATNDAVVAFEVDSFDPLAMCGWSVIAVGRTRSAHPRERVAAEHLRRWAPHRADRLIAIIPRLLNGRRLRGVIG</sequence>
<evidence type="ECO:0000313" key="1">
    <source>
        <dbReference type="EMBL" id="MBA8928073.1"/>
    </source>
</evidence>
<dbReference type="SUPFAM" id="SSF50475">
    <property type="entry name" value="FMN-binding split barrel"/>
    <property type="match status" value="1"/>
</dbReference>
<keyword evidence="2" id="KW-1185">Reference proteome</keyword>
<evidence type="ECO:0000313" key="2">
    <source>
        <dbReference type="Proteomes" id="UP000517916"/>
    </source>
</evidence>
<accession>A0ABR6BMG6</accession>
<dbReference type="Gene3D" id="2.30.110.10">
    <property type="entry name" value="Electron Transport, Fmn-binding Protein, Chain A"/>
    <property type="match status" value="1"/>
</dbReference>
<dbReference type="InterPro" id="IPR024747">
    <property type="entry name" value="Pyridox_Oxase-rel"/>
</dbReference>
<reference evidence="1 2" key="1">
    <citation type="submission" date="2020-08" db="EMBL/GenBank/DDBJ databases">
        <title>Genomic Encyclopedia of Archaeal and Bacterial Type Strains, Phase II (KMG-II): from individual species to whole genera.</title>
        <authorList>
            <person name="Goeker M."/>
        </authorList>
    </citation>
    <scope>NUCLEOTIDE SEQUENCE [LARGE SCALE GENOMIC DNA]</scope>
    <source>
        <strain evidence="1 2">DSM 43850</strain>
    </source>
</reference>
<proteinExistence type="predicted"/>
<dbReference type="Proteomes" id="UP000517916">
    <property type="component" value="Unassembled WGS sequence"/>
</dbReference>
<dbReference type="RefSeq" id="WP_025356829.1">
    <property type="nucleotide sequence ID" value="NZ_BAAABQ010000030.1"/>
</dbReference>
<dbReference type="EMBL" id="JACJID010000004">
    <property type="protein sequence ID" value="MBA8928073.1"/>
    <property type="molecule type" value="Genomic_DNA"/>
</dbReference>
<gene>
    <name evidence="1" type="ORF">BC739_005290</name>
</gene>
<protein>
    <submittedName>
        <fullName evidence="1">Nitroimidazol reductase NimA-like FMN-containing flavoprotein (Pyridoxamine 5'-phosphate oxidase superfamily)</fullName>
    </submittedName>
</protein>
<comment type="caution">
    <text evidence="1">The sequence shown here is derived from an EMBL/GenBank/DDBJ whole genome shotgun (WGS) entry which is preliminary data.</text>
</comment>
<dbReference type="Pfam" id="PF12900">
    <property type="entry name" value="Pyridox_ox_2"/>
    <property type="match status" value="1"/>
</dbReference>
<dbReference type="InterPro" id="IPR012349">
    <property type="entry name" value="Split_barrel_FMN-bd"/>
</dbReference>
<name>A0ABR6BMG6_9PSEU</name>